<sequence length="128" mass="15596">DRYRLQLMRFRRTAKEKRPQYEERHDKVILQHDNARSHVAKSLVKTYLKTLKWEILPHPPYSPDIASSDYRSFRLMTHDLAEQHFHSYEDNKKWVDSWITSKDESFFRQGIRMLPERWEKVAASDGQY</sequence>
<keyword evidence="1" id="KW-0808">Transferase</keyword>
<keyword evidence="1" id="KW-0489">Methyltransferase</keyword>
<proteinExistence type="predicted"/>
<dbReference type="Gene3D" id="3.30.420.10">
    <property type="entry name" value="Ribonuclease H-like superfamily/Ribonuclease H"/>
    <property type="match status" value="1"/>
</dbReference>
<reference evidence="1 2" key="1">
    <citation type="journal article" date="2010" name="Science">
        <title>Genomic comparison of the ants Camponotus floridanus and Harpegnathos saltator.</title>
        <authorList>
            <person name="Bonasio R."/>
            <person name="Zhang G."/>
            <person name="Ye C."/>
            <person name="Mutti N.S."/>
            <person name="Fang X."/>
            <person name="Qin N."/>
            <person name="Donahue G."/>
            <person name="Yang P."/>
            <person name="Li Q."/>
            <person name="Li C."/>
            <person name="Zhang P."/>
            <person name="Huang Z."/>
            <person name="Berger S.L."/>
            <person name="Reinberg D."/>
            <person name="Wang J."/>
            <person name="Liebig J."/>
        </authorList>
    </citation>
    <scope>NUCLEOTIDE SEQUENCE [LARGE SCALE GENOMIC DNA]</scope>
    <source>
        <strain evidence="1 2">R22 G/1</strain>
    </source>
</reference>
<dbReference type="GO" id="GO:0008168">
    <property type="term" value="F:methyltransferase activity"/>
    <property type="evidence" value="ECO:0007669"/>
    <property type="project" value="UniProtKB-KW"/>
</dbReference>
<dbReference type="PANTHER" id="PTHR46060">
    <property type="entry name" value="MARINER MOS1 TRANSPOSASE-LIKE PROTEIN"/>
    <property type="match status" value="1"/>
</dbReference>
<dbReference type="OMA" id="MTHDLAE"/>
<name>E2C429_HARSA</name>
<dbReference type="InterPro" id="IPR052709">
    <property type="entry name" value="Transposase-MT_Hybrid"/>
</dbReference>
<gene>
    <name evidence="1" type="ORF">EAI_14546</name>
</gene>
<feature type="non-terminal residue" evidence="1">
    <location>
        <position position="128"/>
    </location>
</feature>
<dbReference type="Proteomes" id="UP000008237">
    <property type="component" value="Unassembled WGS sequence"/>
</dbReference>
<dbReference type="EMBL" id="GL452364">
    <property type="protein sequence ID" value="EFN77415.1"/>
    <property type="molecule type" value="Genomic_DNA"/>
</dbReference>
<dbReference type="AlphaFoldDB" id="E2C429"/>
<dbReference type="InterPro" id="IPR036397">
    <property type="entry name" value="RNaseH_sf"/>
</dbReference>
<keyword evidence="2" id="KW-1185">Reference proteome</keyword>
<dbReference type="InParanoid" id="E2C429"/>
<dbReference type="GO" id="GO:0032259">
    <property type="term" value="P:methylation"/>
    <property type="evidence" value="ECO:0007669"/>
    <property type="project" value="UniProtKB-KW"/>
</dbReference>
<dbReference type="OrthoDB" id="10032414at2759"/>
<dbReference type="PANTHER" id="PTHR46060:SF1">
    <property type="entry name" value="MARINER MOS1 TRANSPOSASE-LIKE PROTEIN"/>
    <property type="match status" value="1"/>
</dbReference>
<dbReference type="GO" id="GO:0003676">
    <property type="term" value="F:nucleic acid binding"/>
    <property type="evidence" value="ECO:0007669"/>
    <property type="project" value="InterPro"/>
</dbReference>
<evidence type="ECO:0000313" key="1">
    <source>
        <dbReference type="EMBL" id="EFN77415.1"/>
    </source>
</evidence>
<protein>
    <submittedName>
        <fullName evidence="1">Histone-lysine N-methyltransferase SETMAR</fullName>
    </submittedName>
</protein>
<organism evidence="2">
    <name type="scientific">Harpegnathos saltator</name>
    <name type="common">Jerdon's jumping ant</name>
    <dbReference type="NCBI Taxonomy" id="610380"/>
    <lineage>
        <taxon>Eukaryota</taxon>
        <taxon>Metazoa</taxon>
        <taxon>Ecdysozoa</taxon>
        <taxon>Arthropoda</taxon>
        <taxon>Hexapoda</taxon>
        <taxon>Insecta</taxon>
        <taxon>Pterygota</taxon>
        <taxon>Neoptera</taxon>
        <taxon>Endopterygota</taxon>
        <taxon>Hymenoptera</taxon>
        <taxon>Apocrita</taxon>
        <taxon>Aculeata</taxon>
        <taxon>Formicoidea</taxon>
        <taxon>Formicidae</taxon>
        <taxon>Ponerinae</taxon>
        <taxon>Ponerini</taxon>
        <taxon>Harpegnathos</taxon>
    </lineage>
</organism>
<feature type="non-terminal residue" evidence="1">
    <location>
        <position position="1"/>
    </location>
</feature>
<accession>E2C429</accession>
<evidence type="ECO:0000313" key="2">
    <source>
        <dbReference type="Proteomes" id="UP000008237"/>
    </source>
</evidence>